<dbReference type="KEGG" id="rhy:RD110_06970"/>
<gene>
    <name evidence="3" type="ORF">RD110_06970</name>
</gene>
<dbReference type="RefSeq" id="WP_076197961.1">
    <property type="nucleotide sequence ID" value="NZ_CP019236.1"/>
</dbReference>
<evidence type="ECO:0000313" key="3">
    <source>
        <dbReference type="EMBL" id="APW36971.1"/>
    </source>
</evidence>
<evidence type="ECO:0008006" key="5">
    <source>
        <dbReference type="Google" id="ProtNLM"/>
    </source>
</evidence>
<keyword evidence="2" id="KW-0472">Membrane</keyword>
<organism evidence="3 4">
    <name type="scientific">Rhodoferax koreensis</name>
    <dbReference type="NCBI Taxonomy" id="1842727"/>
    <lineage>
        <taxon>Bacteria</taxon>
        <taxon>Pseudomonadati</taxon>
        <taxon>Pseudomonadota</taxon>
        <taxon>Betaproteobacteria</taxon>
        <taxon>Burkholderiales</taxon>
        <taxon>Comamonadaceae</taxon>
        <taxon>Rhodoferax</taxon>
    </lineage>
</organism>
<dbReference type="OrthoDB" id="9157092at2"/>
<accession>A0A1P8JTD1</accession>
<evidence type="ECO:0000313" key="4">
    <source>
        <dbReference type="Proteomes" id="UP000186609"/>
    </source>
</evidence>
<dbReference type="AlphaFoldDB" id="A0A1P8JTD1"/>
<name>A0A1P8JTD1_9BURK</name>
<evidence type="ECO:0000256" key="2">
    <source>
        <dbReference type="SAM" id="Phobius"/>
    </source>
</evidence>
<sequence>MHNAPSVSYPVGRSLFFGRLLLAIWLFAAALAAWWCLGAAAMGWRQWLVLACLPLAGGAAWSSWRAMVPGELRWDGQVWLWNPGEQAEPARLELHLDLQDRLLLCLHLDSGHRLWCWLEWTNMPERWGDLRRAVYSRAESRAVSDDAQPNAVKPAAPASPET</sequence>
<evidence type="ECO:0000256" key="1">
    <source>
        <dbReference type="SAM" id="MobiDB-lite"/>
    </source>
</evidence>
<dbReference type="STRING" id="1842727.RD110_06970"/>
<dbReference type="Proteomes" id="UP000186609">
    <property type="component" value="Chromosome"/>
</dbReference>
<protein>
    <recommendedName>
        <fullName evidence="5">Toxin CptA</fullName>
    </recommendedName>
</protein>
<reference evidence="3 4" key="1">
    <citation type="submission" date="2017-01" db="EMBL/GenBank/DDBJ databases">
        <authorList>
            <person name="Mah S.A."/>
            <person name="Swanson W.J."/>
            <person name="Moy G.W."/>
            <person name="Vacquier V.D."/>
        </authorList>
    </citation>
    <scope>NUCLEOTIDE SEQUENCE [LARGE SCALE GENOMIC DNA]</scope>
    <source>
        <strain evidence="3 4">DCY110</strain>
    </source>
</reference>
<keyword evidence="2" id="KW-1133">Transmembrane helix</keyword>
<feature type="region of interest" description="Disordered" evidence="1">
    <location>
        <begin position="140"/>
        <end position="162"/>
    </location>
</feature>
<feature type="transmembrane region" description="Helical" evidence="2">
    <location>
        <begin position="20"/>
        <end position="41"/>
    </location>
</feature>
<dbReference type="EMBL" id="CP019236">
    <property type="protein sequence ID" value="APW36971.1"/>
    <property type="molecule type" value="Genomic_DNA"/>
</dbReference>
<proteinExistence type="predicted"/>
<keyword evidence="2" id="KW-0812">Transmembrane</keyword>
<keyword evidence="4" id="KW-1185">Reference proteome</keyword>